<name>A0AAV6TIY6_9ARAC</name>
<gene>
    <name evidence="2" type="ORF">JTE90_022071</name>
</gene>
<evidence type="ECO:0000313" key="3">
    <source>
        <dbReference type="Proteomes" id="UP000827092"/>
    </source>
</evidence>
<evidence type="ECO:0000313" key="2">
    <source>
        <dbReference type="EMBL" id="KAG8171867.1"/>
    </source>
</evidence>
<proteinExistence type="predicted"/>
<reference evidence="2 3" key="1">
    <citation type="journal article" date="2022" name="Nat. Ecol. Evol.">
        <title>A masculinizing supergene underlies an exaggerated male reproductive morph in a spider.</title>
        <authorList>
            <person name="Hendrickx F."/>
            <person name="De Corte Z."/>
            <person name="Sonet G."/>
            <person name="Van Belleghem S.M."/>
            <person name="Kostlbacher S."/>
            <person name="Vangestel C."/>
        </authorList>
    </citation>
    <scope>NUCLEOTIDE SEQUENCE [LARGE SCALE GENOMIC DNA]</scope>
    <source>
        <strain evidence="2">W744_W776</strain>
    </source>
</reference>
<keyword evidence="3" id="KW-1185">Reference proteome</keyword>
<protein>
    <submittedName>
        <fullName evidence="2">Uncharacterized protein</fullName>
    </submittedName>
</protein>
<organism evidence="2 3">
    <name type="scientific">Oedothorax gibbosus</name>
    <dbReference type="NCBI Taxonomy" id="931172"/>
    <lineage>
        <taxon>Eukaryota</taxon>
        <taxon>Metazoa</taxon>
        <taxon>Ecdysozoa</taxon>
        <taxon>Arthropoda</taxon>
        <taxon>Chelicerata</taxon>
        <taxon>Arachnida</taxon>
        <taxon>Araneae</taxon>
        <taxon>Araneomorphae</taxon>
        <taxon>Entelegynae</taxon>
        <taxon>Araneoidea</taxon>
        <taxon>Linyphiidae</taxon>
        <taxon>Erigoninae</taxon>
        <taxon>Oedothorax</taxon>
    </lineage>
</organism>
<feature type="compositionally biased region" description="Basic and acidic residues" evidence="1">
    <location>
        <begin position="66"/>
        <end position="78"/>
    </location>
</feature>
<feature type="region of interest" description="Disordered" evidence="1">
    <location>
        <begin position="57"/>
        <end position="78"/>
    </location>
</feature>
<comment type="caution">
    <text evidence="2">The sequence shown here is derived from an EMBL/GenBank/DDBJ whole genome shotgun (WGS) entry which is preliminary data.</text>
</comment>
<sequence length="142" mass="15633">MNAWLPEPLSRVTRGCSPWETCLRSWVRNARKLHISLGFSRANRGATDTARDAVLYENASLSPDEPIPRDTNSYKDKDKLFPGSSVDVSESVCVTALGPKGPISVSGLGILNPIPFRSAARQTEHGLRFGRRLASERNFPIP</sequence>
<dbReference type="Proteomes" id="UP000827092">
    <property type="component" value="Unassembled WGS sequence"/>
</dbReference>
<accession>A0AAV6TIY6</accession>
<evidence type="ECO:0000256" key="1">
    <source>
        <dbReference type="SAM" id="MobiDB-lite"/>
    </source>
</evidence>
<dbReference type="EMBL" id="JAFNEN010003452">
    <property type="protein sequence ID" value="KAG8171867.1"/>
    <property type="molecule type" value="Genomic_DNA"/>
</dbReference>
<dbReference type="AlphaFoldDB" id="A0AAV6TIY6"/>